<dbReference type="Pfam" id="PF13637">
    <property type="entry name" value="Ank_4"/>
    <property type="match status" value="1"/>
</dbReference>
<dbReference type="EMBL" id="JAWDGP010006562">
    <property type="protein sequence ID" value="KAK3738945.1"/>
    <property type="molecule type" value="Genomic_DNA"/>
</dbReference>
<protein>
    <submittedName>
        <fullName evidence="5">Uncharacterized protein</fullName>
    </submittedName>
</protein>
<dbReference type="PANTHER" id="PTHR24198:SF165">
    <property type="entry name" value="ANKYRIN REPEAT-CONTAINING PROTEIN-RELATED"/>
    <property type="match status" value="1"/>
</dbReference>
<feature type="region of interest" description="Disordered" evidence="4">
    <location>
        <begin position="551"/>
        <end position="587"/>
    </location>
</feature>
<evidence type="ECO:0000256" key="3">
    <source>
        <dbReference type="PROSITE-ProRule" id="PRU00023"/>
    </source>
</evidence>
<gene>
    <name evidence="5" type="ORF">RRG08_006512</name>
</gene>
<dbReference type="PROSITE" id="PS50088">
    <property type="entry name" value="ANK_REPEAT"/>
    <property type="match status" value="5"/>
</dbReference>
<dbReference type="PROSITE" id="PS50297">
    <property type="entry name" value="ANK_REP_REGION"/>
    <property type="match status" value="3"/>
</dbReference>
<keyword evidence="6" id="KW-1185">Reference proteome</keyword>
<keyword evidence="2 3" id="KW-0040">ANK repeat</keyword>
<feature type="repeat" description="ANK" evidence="3">
    <location>
        <begin position="257"/>
        <end position="289"/>
    </location>
</feature>
<proteinExistence type="predicted"/>
<feature type="repeat" description="ANK" evidence="3">
    <location>
        <begin position="448"/>
        <end position="480"/>
    </location>
</feature>
<evidence type="ECO:0000256" key="2">
    <source>
        <dbReference type="ARBA" id="ARBA00023043"/>
    </source>
</evidence>
<dbReference type="SUPFAM" id="SSF48403">
    <property type="entry name" value="Ankyrin repeat"/>
    <property type="match status" value="2"/>
</dbReference>
<evidence type="ECO:0000313" key="6">
    <source>
        <dbReference type="Proteomes" id="UP001283361"/>
    </source>
</evidence>
<accession>A0AAE0YAV9</accession>
<feature type="repeat" description="ANK" evidence="3">
    <location>
        <begin position="188"/>
        <end position="220"/>
    </location>
</feature>
<dbReference type="SMART" id="SM00248">
    <property type="entry name" value="ANK"/>
    <property type="match status" value="11"/>
</dbReference>
<evidence type="ECO:0000313" key="5">
    <source>
        <dbReference type="EMBL" id="KAK3738945.1"/>
    </source>
</evidence>
<dbReference type="Gene3D" id="1.25.40.20">
    <property type="entry name" value="Ankyrin repeat-containing domain"/>
    <property type="match status" value="4"/>
</dbReference>
<dbReference type="PANTHER" id="PTHR24198">
    <property type="entry name" value="ANKYRIN REPEAT AND PROTEIN KINASE DOMAIN-CONTAINING PROTEIN"/>
    <property type="match status" value="1"/>
</dbReference>
<dbReference type="InterPro" id="IPR002110">
    <property type="entry name" value="Ankyrin_rpt"/>
</dbReference>
<evidence type="ECO:0000256" key="1">
    <source>
        <dbReference type="ARBA" id="ARBA00022737"/>
    </source>
</evidence>
<feature type="compositionally biased region" description="Basic and acidic residues" evidence="4">
    <location>
        <begin position="572"/>
        <end position="582"/>
    </location>
</feature>
<dbReference type="AlphaFoldDB" id="A0AAE0YAV9"/>
<organism evidence="5 6">
    <name type="scientific">Elysia crispata</name>
    <name type="common">lettuce slug</name>
    <dbReference type="NCBI Taxonomy" id="231223"/>
    <lineage>
        <taxon>Eukaryota</taxon>
        <taxon>Metazoa</taxon>
        <taxon>Spiralia</taxon>
        <taxon>Lophotrochozoa</taxon>
        <taxon>Mollusca</taxon>
        <taxon>Gastropoda</taxon>
        <taxon>Heterobranchia</taxon>
        <taxon>Euthyneura</taxon>
        <taxon>Panpulmonata</taxon>
        <taxon>Sacoglossa</taxon>
        <taxon>Placobranchoidea</taxon>
        <taxon>Plakobranchidae</taxon>
        <taxon>Elysia</taxon>
    </lineage>
</organism>
<evidence type="ECO:0000256" key="4">
    <source>
        <dbReference type="SAM" id="MobiDB-lite"/>
    </source>
</evidence>
<reference evidence="5" key="1">
    <citation type="journal article" date="2023" name="G3 (Bethesda)">
        <title>A reference genome for the long-term kleptoplast-retaining sea slug Elysia crispata morphotype clarki.</title>
        <authorList>
            <person name="Eastman K.E."/>
            <person name="Pendleton A.L."/>
            <person name="Shaikh M.A."/>
            <person name="Suttiyut T."/>
            <person name="Ogas R."/>
            <person name="Tomko P."/>
            <person name="Gavelis G."/>
            <person name="Widhalm J.R."/>
            <person name="Wisecaver J.H."/>
        </authorList>
    </citation>
    <scope>NUCLEOTIDE SEQUENCE</scope>
    <source>
        <strain evidence="5">ECLA1</strain>
    </source>
</reference>
<feature type="repeat" description="ANK" evidence="3">
    <location>
        <begin position="224"/>
        <end position="256"/>
    </location>
</feature>
<sequence>MESVDTKLHRVIEVVSKAISRGHCKLAAKYVAEAERLGGFGFNYLHKEVLSFEKEDLRDIILAASVRKKPFSNDAITPLHCAAINPNVKFLTRLLSIEPDMNLQTRSRARPIHFASVCEGTAPLEFLLKRNASPNETDSNGDLPIHYASRSGRFKNIDVLLKHAKSNDGPGMVNEKWGLGNVNRPNRFAMCPLHMAAEEGHLDAVRTLIKYGADVNKSLSAGKDKVTPLMIAAQRADLTLARLLVQSGAAVEILDKLKRTALTHAIMNGSANVASYLLYLGADPNRADSSNNTLVHYAAAYGWYFCLKLLIKDAGAKADEPNIWQTTPISIAFLKGNYGLVEMLFHQKNVSIDFKTEDGMTLASTACKSCLVPGLDSQIKSLIQNFKADPTIKDVNGFNALHHLAANDIKVKGSYWNRTVDKEAMKISVKIAEILIAAGCDPTLRTNEGKTPTMLAIEQVNVELVQFLVENGGTVSPDKNSSEKTVLHLMAEQCCATNLTPMLNILAGHAHFVVPAEEGPKPMKENGKVNSLDHLQGMKRPVVSMEVDGTGQKGEGDGADNGAFGNMNRGEPTIDAKGDRSVTKASMETATPSQIMVLKLMAKERDFVGFTPFLRACHVYKNFQASKKEDEEKAQYAREFIEALLELTESDVNAVVGPKNMPDEPENHYAPEGKMSALHMLVNVANEDETKTGAGMSILFRFTANPNQKDKDGKTPLVLAVEGSREKIVKLLGIAEDHDRHADLISSLKHGQPQLILVNAVLSIRFLET</sequence>
<dbReference type="Pfam" id="PF12796">
    <property type="entry name" value="Ank_2"/>
    <property type="match status" value="3"/>
</dbReference>
<dbReference type="Proteomes" id="UP001283361">
    <property type="component" value="Unassembled WGS sequence"/>
</dbReference>
<keyword evidence="1" id="KW-0677">Repeat</keyword>
<name>A0AAE0YAV9_9GAST</name>
<dbReference type="InterPro" id="IPR036770">
    <property type="entry name" value="Ankyrin_rpt-contain_sf"/>
</dbReference>
<feature type="repeat" description="ANK" evidence="3">
    <location>
        <begin position="74"/>
        <end position="106"/>
    </location>
</feature>
<comment type="caution">
    <text evidence="5">The sequence shown here is derived from an EMBL/GenBank/DDBJ whole genome shotgun (WGS) entry which is preliminary data.</text>
</comment>